<organism evidence="2 3">
    <name type="scientific">Paenibacillus mangrovi</name>
    <dbReference type="NCBI Taxonomy" id="2931978"/>
    <lineage>
        <taxon>Bacteria</taxon>
        <taxon>Bacillati</taxon>
        <taxon>Bacillota</taxon>
        <taxon>Bacilli</taxon>
        <taxon>Bacillales</taxon>
        <taxon>Paenibacillaceae</taxon>
        <taxon>Paenibacillus</taxon>
    </lineage>
</organism>
<feature type="transmembrane region" description="Helical" evidence="1">
    <location>
        <begin position="29"/>
        <end position="48"/>
    </location>
</feature>
<sequence>MWIKIILWIVLIGLLILGRYASSRSSWGWGGIIPVVVLISSIVVFMNFDLSVTYKNIAPYAMYLLIHLIIWVEGRTAYRKRQQKELDKMNALDIR</sequence>
<feature type="transmembrane region" description="Helical" evidence="1">
    <location>
        <begin position="60"/>
        <end position="78"/>
    </location>
</feature>
<protein>
    <submittedName>
        <fullName evidence="2">Uncharacterized protein</fullName>
    </submittedName>
</protein>
<keyword evidence="1" id="KW-1133">Transmembrane helix</keyword>
<comment type="caution">
    <text evidence="2">The sequence shown here is derived from an EMBL/GenBank/DDBJ whole genome shotgun (WGS) entry which is preliminary data.</text>
</comment>
<dbReference type="AlphaFoldDB" id="A0A9X2B3Z0"/>
<gene>
    <name evidence="2" type="ORF">MUG84_19450</name>
</gene>
<evidence type="ECO:0000313" key="3">
    <source>
        <dbReference type="Proteomes" id="UP001139347"/>
    </source>
</evidence>
<keyword evidence="1" id="KW-0472">Membrane</keyword>
<dbReference type="EMBL" id="JALIRP010000008">
    <property type="protein sequence ID" value="MCJ8013906.1"/>
    <property type="molecule type" value="Genomic_DNA"/>
</dbReference>
<dbReference type="RefSeq" id="WP_244727895.1">
    <property type="nucleotide sequence ID" value="NZ_JALIRP010000008.1"/>
</dbReference>
<feature type="transmembrane region" description="Helical" evidence="1">
    <location>
        <begin position="6"/>
        <end position="22"/>
    </location>
</feature>
<proteinExistence type="predicted"/>
<evidence type="ECO:0000313" key="2">
    <source>
        <dbReference type="EMBL" id="MCJ8013906.1"/>
    </source>
</evidence>
<evidence type="ECO:0000256" key="1">
    <source>
        <dbReference type="SAM" id="Phobius"/>
    </source>
</evidence>
<dbReference type="Proteomes" id="UP001139347">
    <property type="component" value="Unassembled WGS sequence"/>
</dbReference>
<name>A0A9X2B3Z0_9BACL</name>
<accession>A0A9X2B3Z0</accession>
<keyword evidence="3" id="KW-1185">Reference proteome</keyword>
<keyword evidence="1" id="KW-0812">Transmembrane</keyword>
<reference evidence="2" key="1">
    <citation type="submission" date="2022-04" db="EMBL/GenBank/DDBJ databases">
        <title>Paenibacillus mangrovi sp. nov., a novel endophytic bacterium isolated from bark of Kandelia candel.</title>
        <authorList>
            <person name="Tuo L."/>
        </authorList>
    </citation>
    <scope>NUCLEOTIDE SEQUENCE</scope>
    <source>
        <strain evidence="2">KQZ6P-2</strain>
    </source>
</reference>